<dbReference type="Gene3D" id="3.30.420.10">
    <property type="entry name" value="Ribonuclease H-like superfamily/Ribonuclease H"/>
    <property type="match status" value="1"/>
</dbReference>
<feature type="domain" description="3'-5' exonuclease" evidence="4">
    <location>
        <begin position="50"/>
        <end position="227"/>
    </location>
</feature>
<gene>
    <name evidence="5" type="primary">EXD2_3</name>
    <name evidence="5" type="ORF">Anas_04602</name>
</gene>
<sequence>MLLKYILVPNLVKFPQTIGTLGFNCFFKRRITQQIWKDETNGIIRKEKKVFLIDNKMKWDEILPLISRDVSAVNALGFDTEWVFKGGKRNPVALLQLATYSGICVVLRLNYLQGVPHSLKDLLEDKEIVKVGVSCETDNRHLTLDYNINVRSCMDLRHLALEDNLKNIKFSLENLARHYLGKNLNKNWKLQASNWESRTLAQRQVTYAAEDSLIGLHILLAQLNRLWKPVLQEKWEKLTCMAIKEICQPFLDVDFQYRHQFGNSSNSEIQEKLKLPNNNCLDYNDNFEKPQLQKPNGELLNYCRVNRALWYVEKGLGDLVSKYPLIVKLKFEPSEKSRSESMYRSNLKLIPKNCFVCGSENSHIFKNIVPYEYRKYFPDFLLSRTYNIVILCNQCLRISSHKDYELSKKLAEECDASFGTVTNEEGAKHDRLNIVRKAGEALKNNRNQLTLEEIQNLEKILMDYFDTDAVTEDLLTQAVVLQAPEVDHVPRNYKIYKYYERVGLIQLEKRCRQWFLDSMKPKFMPENWSVLPNMNWLKTDMARYPLEDEIRKDYKIALVGTEGEIDVPYQPYKRTSMPILNSGNSNEDYKISQPYVKR</sequence>
<dbReference type="CDD" id="cd06141">
    <property type="entry name" value="WRN_exo"/>
    <property type="match status" value="1"/>
</dbReference>
<keyword evidence="6" id="KW-1185">Reference proteome</keyword>
<proteinExistence type="predicted"/>
<dbReference type="InterPro" id="IPR002562">
    <property type="entry name" value="3'-5'_exonuclease_dom"/>
</dbReference>
<reference evidence="5 6" key="1">
    <citation type="journal article" date="2019" name="PLoS Biol.">
        <title>Sex chromosomes control vertical transmission of feminizing Wolbachia symbionts in an isopod.</title>
        <authorList>
            <person name="Becking T."/>
            <person name="Chebbi M.A."/>
            <person name="Giraud I."/>
            <person name="Moumen B."/>
            <person name="Laverre T."/>
            <person name="Caubet Y."/>
            <person name="Peccoud J."/>
            <person name="Gilbert C."/>
            <person name="Cordaux R."/>
        </authorList>
    </citation>
    <scope>NUCLEOTIDE SEQUENCE [LARGE SCALE GENOMIC DNA]</scope>
    <source>
        <strain evidence="5">ANa2</strain>
        <tissue evidence="5">Whole body excluding digestive tract and cuticle</tissue>
    </source>
</reference>
<evidence type="ECO:0000256" key="2">
    <source>
        <dbReference type="ARBA" id="ARBA00022801"/>
    </source>
</evidence>
<dbReference type="PANTHER" id="PTHR13620:SF104">
    <property type="entry name" value="EXONUCLEASE 3'-5' DOMAIN-CONTAINING PROTEIN 2"/>
    <property type="match status" value="1"/>
</dbReference>
<dbReference type="PANTHER" id="PTHR13620">
    <property type="entry name" value="3-5 EXONUCLEASE"/>
    <property type="match status" value="1"/>
</dbReference>
<keyword evidence="1" id="KW-0540">Nuclease</keyword>
<name>A0A5N5T4C7_9CRUS</name>
<organism evidence="5 6">
    <name type="scientific">Armadillidium nasatum</name>
    <dbReference type="NCBI Taxonomy" id="96803"/>
    <lineage>
        <taxon>Eukaryota</taxon>
        <taxon>Metazoa</taxon>
        <taxon>Ecdysozoa</taxon>
        <taxon>Arthropoda</taxon>
        <taxon>Crustacea</taxon>
        <taxon>Multicrustacea</taxon>
        <taxon>Malacostraca</taxon>
        <taxon>Eumalacostraca</taxon>
        <taxon>Peracarida</taxon>
        <taxon>Isopoda</taxon>
        <taxon>Oniscidea</taxon>
        <taxon>Crinocheta</taxon>
        <taxon>Armadillidiidae</taxon>
        <taxon>Armadillidium</taxon>
    </lineage>
</organism>
<dbReference type="SUPFAM" id="SSF53098">
    <property type="entry name" value="Ribonuclease H-like"/>
    <property type="match status" value="1"/>
</dbReference>
<evidence type="ECO:0000256" key="1">
    <source>
        <dbReference type="ARBA" id="ARBA00022722"/>
    </source>
</evidence>
<accession>A0A5N5T4C7</accession>
<dbReference type="Proteomes" id="UP000326759">
    <property type="component" value="Unassembled WGS sequence"/>
</dbReference>
<keyword evidence="3 5" id="KW-0269">Exonuclease</keyword>
<evidence type="ECO:0000313" key="5">
    <source>
        <dbReference type="EMBL" id="KAB7500818.1"/>
    </source>
</evidence>
<evidence type="ECO:0000259" key="4">
    <source>
        <dbReference type="SMART" id="SM00474"/>
    </source>
</evidence>
<dbReference type="OrthoDB" id="1920326at2759"/>
<dbReference type="InterPro" id="IPR051132">
    <property type="entry name" value="3-5_Exonuclease_domain"/>
</dbReference>
<dbReference type="GO" id="GO:0005737">
    <property type="term" value="C:cytoplasm"/>
    <property type="evidence" value="ECO:0007669"/>
    <property type="project" value="TreeGrafter"/>
</dbReference>
<comment type="caution">
    <text evidence="5">The sequence shown here is derived from an EMBL/GenBank/DDBJ whole genome shotgun (WGS) entry which is preliminary data.</text>
</comment>
<evidence type="ECO:0000313" key="6">
    <source>
        <dbReference type="Proteomes" id="UP000326759"/>
    </source>
</evidence>
<dbReference type="GO" id="GO:0006139">
    <property type="term" value="P:nucleobase-containing compound metabolic process"/>
    <property type="evidence" value="ECO:0007669"/>
    <property type="project" value="InterPro"/>
</dbReference>
<keyword evidence="2" id="KW-0378">Hydrolase</keyword>
<dbReference type="GO" id="GO:0003676">
    <property type="term" value="F:nucleic acid binding"/>
    <property type="evidence" value="ECO:0007669"/>
    <property type="project" value="InterPro"/>
</dbReference>
<dbReference type="AlphaFoldDB" id="A0A5N5T4C7"/>
<dbReference type="EMBL" id="SEYY01012559">
    <property type="protein sequence ID" value="KAB7500818.1"/>
    <property type="molecule type" value="Genomic_DNA"/>
</dbReference>
<evidence type="ECO:0000256" key="3">
    <source>
        <dbReference type="ARBA" id="ARBA00022839"/>
    </source>
</evidence>
<protein>
    <submittedName>
        <fullName evidence="5">Exonuclease 3'-5' domain-containing protein 2</fullName>
    </submittedName>
</protein>
<dbReference type="Pfam" id="PF01612">
    <property type="entry name" value="DNA_pol_A_exo1"/>
    <property type="match status" value="1"/>
</dbReference>
<dbReference type="InterPro" id="IPR012337">
    <property type="entry name" value="RNaseH-like_sf"/>
</dbReference>
<dbReference type="SMART" id="SM00474">
    <property type="entry name" value="35EXOc"/>
    <property type="match status" value="1"/>
</dbReference>
<dbReference type="GO" id="GO:0008408">
    <property type="term" value="F:3'-5' exonuclease activity"/>
    <property type="evidence" value="ECO:0007669"/>
    <property type="project" value="InterPro"/>
</dbReference>
<dbReference type="GO" id="GO:0005634">
    <property type="term" value="C:nucleus"/>
    <property type="evidence" value="ECO:0007669"/>
    <property type="project" value="TreeGrafter"/>
</dbReference>
<dbReference type="InterPro" id="IPR036397">
    <property type="entry name" value="RNaseH_sf"/>
</dbReference>